<dbReference type="EMBL" id="JBHRXE010000017">
    <property type="protein sequence ID" value="MFC3569309.1"/>
    <property type="molecule type" value="Genomic_DNA"/>
</dbReference>
<dbReference type="Gene3D" id="3.40.309.10">
    <property type="entry name" value="Aldehyde Dehydrogenase, Chain A, domain 2"/>
    <property type="match status" value="1"/>
</dbReference>
<evidence type="ECO:0000259" key="2">
    <source>
        <dbReference type="Pfam" id="PF00171"/>
    </source>
</evidence>
<gene>
    <name evidence="4" type="primary">paaZ</name>
    <name evidence="4" type="ORF">ACFOMP_07585</name>
</gene>
<evidence type="ECO:0000259" key="3">
    <source>
        <dbReference type="Pfam" id="PF01575"/>
    </source>
</evidence>
<accession>A0ABV7RWU9</accession>
<feature type="domain" description="MaoC-like" evidence="3">
    <location>
        <begin position="547"/>
        <end position="657"/>
    </location>
</feature>
<dbReference type="CDD" id="cd07128">
    <property type="entry name" value="ALDH_MaoC-N"/>
    <property type="match status" value="1"/>
</dbReference>
<sequence length="690" mass="74006">MNAVTRNPRRLESYVCGGWTPGSGEGQALLDAATGEPVALIDSTGLDFAAALAHGREVAGPALRRMSFHERAAMLKALGQALMAQKEEFYAESLHTGATRTDGWVDIEGGIGTMLTYASKGRRELPNTRVLTDGDIEPLSRDHTFSAQHILSPLQGVAVHINAFNFPIWGMLEKIAPTLLAGVPCLVKPASQTAYLTELMVRRIVETGILPEGALQLICGSVGDLLDHVTGQDAVTFTGSAWTGRKLKAHPAVIANSVRFTMEADSLNASILGPDAVAGTPEFDLFVKEVAREMTVKAGQKCTAIRRVIAPRAQVQALVAALGERLGKTALGLPGEEATRMGPLASLDQRQEVRERIRELQAVAEIVAGDPGEVRLASGDAGKGAFLNPVLMYAEKPFAAAAVHEVEAFGPVSTVMPYDDLDEAIRLTRLGKGSLVSSVFTDDPRVAEEVVLGVAPFHGRVLIGNRASAKSSTGHGSPLAPLVHGGPGRAGGGEEMGGIRGVKHYMQRTAVQGTPRLLSAVTGRWIEGADAQQGMHPFRKSLAELRIGDQLVTATRTITREDVEHFAHFTGDTFYAHMDEAAAKANPFFDDRVAHGYLIASFAAGLFVEPNPGPVLANYGVDNLRFLTPVYFGDTLQVRLTCKEINPRENAEHGEVRWDCQVTNQKDEVVAQYDVLTMVAKEWPLARAAE</sequence>
<dbReference type="CDD" id="cd03452">
    <property type="entry name" value="MaoC_C"/>
    <property type="match status" value="1"/>
</dbReference>
<dbReference type="RefSeq" id="WP_289896526.1">
    <property type="nucleotide sequence ID" value="NZ_JBHRXE010000017.1"/>
</dbReference>
<proteinExistence type="predicted"/>
<dbReference type="NCBIfam" id="NF008868">
    <property type="entry name" value="PRK11903.1"/>
    <property type="match status" value="1"/>
</dbReference>
<dbReference type="PANTHER" id="PTHR43111:SF1">
    <property type="entry name" value="ALDEHYDE DEHYDROGENASE B-RELATED"/>
    <property type="match status" value="1"/>
</dbReference>
<dbReference type="InterPro" id="IPR002539">
    <property type="entry name" value="MaoC-like_dom"/>
</dbReference>
<keyword evidence="5" id="KW-1185">Reference proteome</keyword>
<dbReference type="InterPro" id="IPR011966">
    <property type="entry name" value="PaaN-DH"/>
</dbReference>
<dbReference type="Proteomes" id="UP001595596">
    <property type="component" value="Unassembled WGS sequence"/>
</dbReference>
<dbReference type="InterPro" id="IPR016162">
    <property type="entry name" value="Ald_DH_N"/>
</dbReference>
<dbReference type="Pfam" id="PF00171">
    <property type="entry name" value="Aldedh"/>
    <property type="match status" value="1"/>
</dbReference>
<dbReference type="InterPro" id="IPR029069">
    <property type="entry name" value="HotDog_dom_sf"/>
</dbReference>
<feature type="domain" description="Aldehyde dehydrogenase" evidence="2">
    <location>
        <begin position="19"/>
        <end position="510"/>
    </location>
</feature>
<dbReference type="Gene3D" id="3.40.605.10">
    <property type="entry name" value="Aldehyde Dehydrogenase, Chain A, domain 1"/>
    <property type="match status" value="1"/>
</dbReference>
<evidence type="ECO:0000256" key="1">
    <source>
        <dbReference type="ARBA" id="ARBA00023002"/>
    </source>
</evidence>
<dbReference type="Pfam" id="PF01575">
    <property type="entry name" value="MaoC_dehydratas"/>
    <property type="match status" value="1"/>
</dbReference>
<dbReference type="InterPro" id="IPR016163">
    <property type="entry name" value="Ald_DH_C"/>
</dbReference>
<comment type="caution">
    <text evidence="4">The sequence shown here is derived from an EMBL/GenBank/DDBJ whole genome shotgun (WGS) entry which is preliminary data.</text>
</comment>
<name>A0ABV7RWU9_9RHOB</name>
<evidence type="ECO:0000313" key="5">
    <source>
        <dbReference type="Proteomes" id="UP001595596"/>
    </source>
</evidence>
<dbReference type="NCBIfam" id="TIGR02278">
    <property type="entry name" value="PaaN-DH"/>
    <property type="match status" value="1"/>
</dbReference>
<reference evidence="5" key="1">
    <citation type="journal article" date="2019" name="Int. J. Syst. Evol. Microbiol.">
        <title>The Global Catalogue of Microorganisms (GCM) 10K type strain sequencing project: providing services to taxonomists for standard genome sequencing and annotation.</title>
        <authorList>
            <consortium name="The Broad Institute Genomics Platform"/>
            <consortium name="The Broad Institute Genome Sequencing Center for Infectious Disease"/>
            <person name="Wu L."/>
            <person name="Ma J."/>
        </authorList>
    </citation>
    <scope>NUCLEOTIDE SEQUENCE [LARGE SCALE GENOMIC DNA]</scope>
    <source>
        <strain evidence="5">VKM B-3226</strain>
    </source>
</reference>
<organism evidence="4 5">
    <name type="scientific">Paracoccus simplex</name>
    <dbReference type="NCBI Taxonomy" id="2086346"/>
    <lineage>
        <taxon>Bacteria</taxon>
        <taxon>Pseudomonadati</taxon>
        <taxon>Pseudomonadota</taxon>
        <taxon>Alphaproteobacteria</taxon>
        <taxon>Rhodobacterales</taxon>
        <taxon>Paracoccaceae</taxon>
        <taxon>Paracoccus</taxon>
    </lineage>
</organism>
<dbReference type="SUPFAM" id="SSF53720">
    <property type="entry name" value="ALDH-like"/>
    <property type="match status" value="1"/>
</dbReference>
<dbReference type="Gene3D" id="3.10.129.10">
    <property type="entry name" value="Hotdog Thioesterase"/>
    <property type="match status" value="1"/>
</dbReference>
<dbReference type="SUPFAM" id="SSF54637">
    <property type="entry name" value="Thioesterase/thiol ester dehydrase-isomerase"/>
    <property type="match status" value="1"/>
</dbReference>
<dbReference type="InterPro" id="IPR016161">
    <property type="entry name" value="Ald_DH/histidinol_DH"/>
</dbReference>
<protein>
    <submittedName>
        <fullName evidence="4">Phenylacetic acid degradation bifunctional protein PaaZ</fullName>
    </submittedName>
</protein>
<evidence type="ECO:0000313" key="4">
    <source>
        <dbReference type="EMBL" id="MFC3569309.1"/>
    </source>
</evidence>
<keyword evidence="1" id="KW-0560">Oxidoreductase</keyword>
<dbReference type="InterPro" id="IPR015590">
    <property type="entry name" value="Aldehyde_DH_dom"/>
</dbReference>
<dbReference type="PANTHER" id="PTHR43111">
    <property type="entry name" value="ALDEHYDE DEHYDROGENASE B-RELATED"/>
    <property type="match status" value="1"/>
</dbReference>